<accession>A0ABW3VYN1</accession>
<evidence type="ECO:0000256" key="1">
    <source>
        <dbReference type="ARBA" id="ARBA00021390"/>
    </source>
</evidence>
<dbReference type="PROSITE" id="PS51000">
    <property type="entry name" value="HTH_DEOR_2"/>
    <property type="match status" value="1"/>
</dbReference>
<reference evidence="9" key="1">
    <citation type="journal article" date="2019" name="Int. J. Syst. Evol. Microbiol.">
        <title>The Global Catalogue of Microorganisms (GCM) 10K type strain sequencing project: providing services to taxonomists for standard genome sequencing and annotation.</title>
        <authorList>
            <consortium name="The Broad Institute Genomics Platform"/>
            <consortium name="The Broad Institute Genome Sequencing Center for Infectious Disease"/>
            <person name="Wu L."/>
            <person name="Ma J."/>
        </authorList>
    </citation>
    <scope>NUCLEOTIDE SEQUENCE [LARGE SCALE GENOMIC DNA]</scope>
    <source>
        <strain evidence="9">CCUG 52478</strain>
    </source>
</reference>
<dbReference type="PRINTS" id="PR00037">
    <property type="entry name" value="HTHLACR"/>
</dbReference>
<dbReference type="RefSeq" id="WP_367920491.1">
    <property type="nucleotide sequence ID" value="NZ_BAABAC010000032.1"/>
</dbReference>
<evidence type="ECO:0000256" key="3">
    <source>
        <dbReference type="ARBA" id="ARBA00023015"/>
    </source>
</evidence>
<dbReference type="Pfam" id="PF00455">
    <property type="entry name" value="DeoRC"/>
    <property type="match status" value="1"/>
</dbReference>
<dbReference type="InterPro" id="IPR036388">
    <property type="entry name" value="WH-like_DNA-bd_sf"/>
</dbReference>
<organism evidence="8 9">
    <name type="scientific">Nocardioides ginsengisoli</name>
    <dbReference type="NCBI Taxonomy" id="363868"/>
    <lineage>
        <taxon>Bacteria</taxon>
        <taxon>Bacillati</taxon>
        <taxon>Actinomycetota</taxon>
        <taxon>Actinomycetes</taxon>
        <taxon>Propionibacteriales</taxon>
        <taxon>Nocardioidaceae</taxon>
        <taxon>Nocardioides</taxon>
    </lineage>
</organism>
<gene>
    <name evidence="8" type="ORF">ACFQ3F_05580</name>
</gene>
<dbReference type="InterPro" id="IPR036390">
    <property type="entry name" value="WH_DNA-bd_sf"/>
</dbReference>
<dbReference type="SUPFAM" id="SSF100950">
    <property type="entry name" value="NagB/RpiA/CoA transferase-like"/>
    <property type="match status" value="1"/>
</dbReference>
<keyword evidence="4 8" id="KW-0238">DNA-binding</keyword>
<dbReference type="Gene3D" id="3.40.50.1360">
    <property type="match status" value="1"/>
</dbReference>
<dbReference type="InterPro" id="IPR014036">
    <property type="entry name" value="DeoR-like_C"/>
</dbReference>
<dbReference type="SMART" id="SM00420">
    <property type="entry name" value="HTH_DEOR"/>
    <property type="match status" value="1"/>
</dbReference>
<dbReference type="GO" id="GO:0003677">
    <property type="term" value="F:DNA binding"/>
    <property type="evidence" value="ECO:0007669"/>
    <property type="project" value="UniProtKB-KW"/>
</dbReference>
<evidence type="ECO:0000256" key="5">
    <source>
        <dbReference type="ARBA" id="ARBA00023163"/>
    </source>
</evidence>
<protein>
    <recommendedName>
        <fullName evidence="1">Lactose phosphotransferase system repressor</fullName>
    </recommendedName>
</protein>
<dbReference type="Proteomes" id="UP001597229">
    <property type="component" value="Unassembled WGS sequence"/>
</dbReference>
<keyword evidence="2" id="KW-0678">Repressor</keyword>
<dbReference type="SUPFAM" id="SSF46785">
    <property type="entry name" value="Winged helix' DNA-binding domain"/>
    <property type="match status" value="1"/>
</dbReference>
<keyword evidence="3" id="KW-0805">Transcription regulation</keyword>
<evidence type="ECO:0000256" key="6">
    <source>
        <dbReference type="ARBA" id="ARBA00024937"/>
    </source>
</evidence>
<keyword evidence="9" id="KW-1185">Reference proteome</keyword>
<feature type="domain" description="HTH deoR-type" evidence="7">
    <location>
        <begin position="3"/>
        <end position="58"/>
    </location>
</feature>
<evidence type="ECO:0000313" key="8">
    <source>
        <dbReference type="EMBL" id="MFD1247250.1"/>
    </source>
</evidence>
<evidence type="ECO:0000313" key="9">
    <source>
        <dbReference type="Proteomes" id="UP001597229"/>
    </source>
</evidence>
<dbReference type="InterPro" id="IPR037171">
    <property type="entry name" value="NagB/RpiA_transferase-like"/>
</dbReference>
<comment type="caution">
    <text evidence="8">The sequence shown here is derived from an EMBL/GenBank/DDBJ whole genome shotgun (WGS) entry which is preliminary data.</text>
</comment>
<dbReference type="PANTHER" id="PTHR30363">
    <property type="entry name" value="HTH-TYPE TRANSCRIPTIONAL REGULATOR SRLR-RELATED"/>
    <property type="match status" value="1"/>
</dbReference>
<evidence type="ECO:0000256" key="2">
    <source>
        <dbReference type="ARBA" id="ARBA00022491"/>
    </source>
</evidence>
<evidence type="ECO:0000259" key="7">
    <source>
        <dbReference type="PROSITE" id="PS51000"/>
    </source>
</evidence>
<dbReference type="InterPro" id="IPR050313">
    <property type="entry name" value="Carb_Metab_HTH_regulators"/>
</dbReference>
<dbReference type="SMART" id="SM01134">
    <property type="entry name" value="DeoRC"/>
    <property type="match status" value="1"/>
</dbReference>
<comment type="function">
    <text evidence="6">Repressor of the lactose catabolism operon. Galactose-6-phosphate is the inducer.</text>
</comment>
<dbReference type="InterPro" id="IPR018356">
    <property type="entry name" value="Tscrpt_reg_HTH_DeoR_CS"/>
</dbReference>
<sequence length="255" mass="26300">MYAEERHQAIARRVATEGRLSVAQIAEQFDVTTETARRDLTALEGLGLVRRVHGGAVPGAALTTLELALSERDSANTEAKAGIARAAAAQLPPEGASILLDAGSTTARFADALPTHRHLVVYTHAVSIAARLAGNPAVELHLLPGRVRPETQAAVGAATVAAVGALRVDVAYLGANGVSLRHGLSTPDSEEAATKRAFVAAAQRVVALVDSSKIGVESTVRFAELAEVTTVVTDAAVGRDARQDLEGAGVEVVVA</sequence>
<dbReference type="EMBL" id="JBHTLX010000007">
    <property type="protein sequence ID" value="MFD1247250.1"/>
    <property type="molecule type" value="Genomic_DNA"/>
</dbReference>
<proteinExistence type="predicted"/>
<dbReference type="Gene3D" id="1.10.10.10">
    <property type="entry name" value="Winged helix-like DNA-binding domain superfamily/Winged helix DNA-binding domain"/>
    <property type="match status" value="1"/>
</dbReference>
<dbReference type="InterPro" id="IPR001034">
    <property type="entry name" value="DeoR_HTH"/>
</dbReference>
<dbReference type="PANTHER" id="PTHR30363:SF4">
    <property type="entry name" value="GLYCEROL-3-PHOSPHATE REGULON REPRESSOR"/>
    <property type="match status" value="1"/>
</dbReference>
<evidence type="ECO:0000256" key="4">
    <source>
        <dbReference type="ARBA" id="ARBA00023125"/>
    </source>
</evidence>
<keyword evidence="5" id="KW-0804">Transcription</keyword>
<name>A0ABW3VYN1_9ACTN</name>
<dbReference type="Pfam" id="PF08220">
    <property type="entry name" value="HTH_DeoR"/>
    <property type="match status" value="1"/>
</dbReference>
<dbReference type="PROSITE" id="PS00894">
    <property type="entry name" value="HTH_DEOR_1"/>
    <property type="match status" value="1"/>
</dbReference>